<dbReference type="EMBL" id="JAUSVF010000003">
    <property type="protein sequence ID" value="MDQ0323604.1"/>
    <property type="molecule type" value="Genomic_DNA"/>
</dbReference>
<name>A0ABU0C100_9HYPH</name>
<accession>A0ABU0C100</accession>
<evidence type="ECO:0000256" key="1">
    <source>
        <dbReference type="SAM" id="MobiDB-lite"/>
    </source>
</evidence>
<evidence type="ECO:0000313" key="3">
    <source>
        <dbReference type="Proteomes" id="UP001230207"/>
    </source>
</evidence>
<dbReference type="Proteomes" id="UP001230207">
    <property type="component" value="Unassembled WGS sequence"/>
</dbReference>
<reference evidence="2 3" key="1">
    <citation type="submission" date="2023-07" db="EMBL/GenBank/DDBJ databases">
        <title>Genomic Encyclopedia of Type Strains, Phase IV (KMG-IV): sequencing the most valuable type-strain genomes for metagenomic binning, comparative biology and taxonomic classification.</title>
        <authorList>
            <person name="Goeker M."/>
        </authorList>
    </citation>
    <scope>NUCLEOTIDE SEQUENCE [LARGE SCALE GENOMIC DNA]</scope>
    <source>
        <strain evidence="2 3">DSM 1112</strain>
    </source>
</reference>
<keyword evidence="3" id="KW-1185">Reference proteome</keyword>
<evidence type="ECO:0008006" key="4">
    <source>
        <dbReference type="Google" id="ProtNLM"/>
    </source>
</evidence>
<feature type="region of interest" description="Disordered" evidence="1">
    <location>
        <begin position="31"/>
        <end position="52"/>
    </location>
</feature>
<proteinExistence type="predicted"/>
<sequence length="52" mass="5845">MSEPKVVVKSIQGAWVASIFHNGADEHRAFRTQEEADQYGKKRAKALTDREG</sequence>
<evidence type="ECO:0000313" key="2">
    <source>
        <dbReference type="EMBL" id="MDQ0323604.1"/>
    </source>
</evidence>
<dbReference type="RefSeq" id="WP_307236214.1">
    <property type="nucleotide sequence ID" value="NZ_JAUSVF010000003.1"/>
</dbReference>
<comment type="caution">
    <text evidence="2">The sequence shown here is derived from an EMBL/GenBank/DDBJ whole genome shotgun (WGS) entry which is preliminary data.</text>
</comment>
<gene>
    <name evidence="2" type="ORF">QO002_005810</name>
</gene>
<organism evidence="2 3">
    <name type="scientific">Pararhizobium capsulatum DSM 1112</name>
    <dbReference type="NCBI Taxonomy" id="1121113"/>
    <lineage>
        <taxon>Bacteria</taxon>
        <taxon>Pseudomonadati</taxon>
        <taxon>Pseudomonadota</taxon>
        <taxon>Alphaproteobacteria</taxon>
        <taxon>Hyphomicrobiales</taxon>
        <taxon>Rhizobiaceae</taxon>
        <taxon>Rhizobium/Agrobacterium group</taxon>
        <taxon>Pararhizobium</taxon>
    </lineage>
</organism>
<protein>
    <recommendedName>
        <fullName evidence="4">DUF2188 domain-containing protein</fullName>
    </recommendedName>
</protein>